<evidence type="ECO:0000313" key="2">
    <source>
        <dbReference type="EMBL" id="EJK71132.1"/>
    </source>
</evidence>
<sequence length="266" mass="27885">MVVRPLEAPVVPDGILAVEGLHETDSAAAAAVAGAVSAVRGPDGGGAEVRGRLDPRPVPNEHARHGDAVALKALHDALHGCFYFRRRGTSERGSDDTTKPPPLGPLGHRPRPPRAHDAPELESLVYPTGDDVRDRHRVARVPDGVPPPLAEVERRDGPPRGVDGDRDPVPGDVAGHERRRGGARDEALAERRGGGVDRVDLEAAEVRPAGPAPHPEVRDGAAPRVGADDRHLVRPVGAPDADRVDDLVGDVERGGVAGTQGEAQDV</sequence>
<name>K0TKE0_THAOC</name>
<feature type="compositionally biased region" description="Basic and acidic residues" evidence="1">
    <location>
        <begin position="88"/>
        <end position="98"/>
    </location>
</feature>
<feature type="non-terminal residue" evidence="2">
    <location>
        <position position="266"/>
    </location>
</feature>
<dbReference type="EMBL" id="AGNL01007597">
    <property type="protein sequence ID" value="EJK71132.1"/>
    <property type="molecule type" value="Genomic_DNA"/>
</dbReference>
<dbReference type="AlphaFoldDB" id="K0TKE0"/>
<protein>
    <submittedName>
        <fullName evidence="2">Uncharacterized protein</fullName>
    </submittedName>
</protein>
<feature type="compositionally biased region" description="Basic and acidic residues" evidence="1">
    <location>
        <begin position="151"/>
        <end position="205"/>
    </location>
</feature>
<gene>
    <name evidence="2" type="ORF">THAOC_07457</name>
</gene>
<comment type="caution">
    <text evidence="2">The sequence shown here is derived from an EMBL/GenBank/DDBJ whole genome shotgun (WGS) entry which is preliminary data.</text>
</comment>
<dbReference type="Proteomes" id="UP000266841">
    <property type="component" value="Unassembled WGS sequence"/>
</dbReference>
<feature type="compositionally biased region" description="Basic and acidic residues" evidence="1">
    <location>
        <begin position="215"/>
        <end position="232"/>
    </location>
</feature>
<reference evidence="2 3" key="1">
    <citation type="journal article" date="2012" name="Genome Biol.">
        <title>Genome and low-iron response of an oceanic diatom adapted to chronic iron limitation.</title>
        <authorList>
            <person name="Lommer M."/>
            <person name="Specht M."/>
            <person name="Roy A.S."/>
            <person name="Kraemer L."/>
            <person name="Andreson R."/>
            <person name="Gutowska M.A."/>
            <person name="Wolf J."/>
            <person name="Bergner S.V."/>
            <person name="Schilhabel M.B."/>
            <person name="Klostermeier U.C."/>
            <person name="Beiko R.G."/>
            <person name="Rosenstiel P."/>
            <person name="Hippler M."/>
            <person name="Laroche J."/>
        </authorList>
    </citation>
    <scope>NUCLEOTIDE SEQUENCE [LARGE SCALE GENOMIC DNA]</scope>
    <source>
        <strain evidence="2 3">CCMP1005</strain>
    </source>
</reference>
<proteinExistence type="predicted"/>
<feature type="compositionally biased region" description="Basic and acidic residues" evidence="1">
    <location>
        <begin position="240"/>
        <end position="253"/>
    </location>
</feature>
<keyword evidence="3" id="KW-1185">Reference proteome</keyword>
<feature type="region of interest" description="Disordered" evidence="1">
    <location>
        <begin position="88"/>
        <end position="266"/>
    </location>
</feature>
<evidence type="ECO:0000313" key="3">
    <source>
        <dbReference type="Proteomes" id="UP000266841"/>
    </source>
</evidence>
<evidence type="ECO:0000256" key="1">
    <source>
        <dbReference type="SAM" id="MobiDB-lite"/>
    </source>
</evidence>
<accession>K0TKE0</accession>
<organism evidence="2 3">
    <name type="scientific">Thalassiosira oceanica</name>
    <name type="common">Marine diatom</name>
    <dbReference type="NCBI Taxonomy" id="159749"/>
    <lineage>
        <taxon>Eukaryota</taxon>
        <taxon>Sar</taxon>
        <taxon>Stramenopiles</taxon>
        <taxon>Ochrophyta</taxon>
        <taxon>Bacillariophyta</taxon>
        <taxon>Coscinodiscophyceae</taxon>
        <taxon>Thalassiosirophycidae</taxon>
        <taxon>Thalassiosirales</taxon>
        <taxon>Thalassiosiraceae</taxon>
        <taxon>Thalassiosira</taxon>
    </lineage>
</organism>